<evidence type="ECO:0000256" key="1">
    <source>
        <dbReference type="SAM" id="MobiDB-lite"/>
    </source>
</evidence>
<feature type="transmembrane region" description="Helical" evidence="2">
    <location>
        <begin position="22"/>
        <end position="41"/>
    </location>
</feature>
<keyword evidence="2" id="KW-0812">Transmembrane</keyword>
<gene>
    <name evidence="3" type="ORF">HF995_06445</name>
</gene>
<keyword evidence="2" id="KW-0472">Membrane</keyword>
<keyword evidence="4" id="KW-1185">Reference proteome</keyword>
<dbReference type="AlphaFoldDB" id="A0A9X5FIU3"/>
<name>A0A9X5FIU3_9MICO</name>
<evidence type="ECO:0000256" key="2">
    <source>
        <dbReference type="SAM" id="Phobius"/>
    </source>
</evidence>
<proteinExistence type="predicted"/>
<reference evidence="3 4" key="1">
    <citation type="submission" date="2020-04" db="EMBL/GenBank/DDBJ databases">
        <title>MicrobeNet Type strains.</title>
        <authorList>
            <person name="Nicholson A.C."/>
        </authorList>
    </citation>
    <scope>NUCLEOTIDE SEQUENCE [LARGE SCALE GENOMIC DNA]</scope>
    <source>
        <strain evidence="3 4">ATCC BAA-789</strain>
    </source>
</reference>
<evidence type="ECO:0000313" key="3">
    <source>
        <dbReference type="EMBL" id="NKX92918.1"/>
    </source>
</evidence>
<feature type="compositionally biased region" description="Pro residues" evidence="1">
    <location>
        <begin position="260"/>
        <end position="291"/>
    </location>
</feature>
<comment type="caution">
    <text evidence="3">The sequence shown here is derived from an EMBL/GenBank/DDBJ whole genome shotgun (WGS) entry which is preliminary data.</text>
</comment>
<dbReference type="Gene3D" id="2.60.40.2700">
    <property type="match status" value="1"/>
</dbReference>
<accession>A0A9X5FIU3</accession>
<evidence type="ECO:0000313" key="4">
    <source>
        <dbReference type="Proteomes" id="UP000774283"/>
    </source>
</evidence>
<dbReference type="RefSeq" id="WP_168446900.1">
    <property type="nucleotide sequence ID" value="NZ_JAAXOW010000001.1"/>
</dbReference>
<feature type="region of interest" description="Disordered" evidence="1">
    <location>
        <begin position="257"/>
        <end position="298"/>
    </location>
</feature>
<dbReference type="EMBL" id="JAAXOW010000001">
    <property type="protein sequence ID" value="NKX92918.1"/>
    <property type="molecule type" value="Genomic_DNA"/>
</dbReference>
<keyword evidence="2" id="KW-1133">Transmembrane helix</keyword>
<sequence length="462" mass="47538">MSTPTAQPARAFLTPRARTRQALARVLALAVVASLAVVLPARQTDASTLQRLTVRTTGIPAGTEIGLFRLDRTGTYLGLQQSAPTDAAGTVELATIPGQTYTLWAAETTTTFPQYLGGSTTLEGATRFTTPDADTAEQQLDVAPAPLVTGTLTWPDRGATSYGEISLHTWDTTTKTWALTSYAPIGDLDATGGTFTAKAPAGVPVALSAQVERADGTVVTGWYGGGATTPPSPAAATVTATAQSPVTGVQFALTGAVPAAPAPPHPPAPSPTTPAPRPVPTPSTRPTPPAAPRTTPNVAARITGQPKVGARLTATAAPQGWTASYRWKRDGSTIARATARTYKPTPSDAGRRLTVTVTLRKTGHASAASTSRSVRVAKVTSKVRVSAAKRAVRVTVRALGVAAPTGKVTVKVGARSRTYALRAADKGALTMKVPAGLAKVYVAYQGDARVAKATATGTVRVR</sequence>
<organism evidence="3 4">
    <name type="scientific">Sanguibacter hominis ATCC BAA-789</name>
    <dbReference type="NCBI Taxonomy" id="1312740"/>
    <lineage>
        <taxon>Bacteria</taxon>
        <taxon>Bacillati</taxon>
        <taxon>Actinomycetota</taxon>
        <taxon>Actinomycetes</taxon>
        <taxon>Micrococcales</taxon>
        <taxon>Sanguibacteraceae</taxon>
        <taxon>Sanguibacter</taxon>
    </lineage>
</organism>
<dbReference type="Proteomes" id="UP000774283">
    <property type="component" value="Unassembled WGS sequence"/>
</dbReference>
<protein>
    <submittedName>
        <fullName evidence="3">Uncharacterized protein</fullName>
    </submittedName>
</protein>